<keyword evidence="7" id="KW-0503">Monooxygenase</keyword>
<accession>A0AAN6XST4</accession>
<reference evidence="9" key="1">
    <citation type="journal article" date="2023" name="Mol. Phylogenet. Evol.">
        <title>Genome-scale phylogeny and comparative genomics of the fungal order Sordariales.</title>
        <authorList>
            <person name="Hensen N."/>
            <person name="Bonometti L."/>
            <person name="Westerberg I."/>
            <person name="Brannstrom I.O."/>
            <person name="Guillou S."/>
            <person name="Cros-Aarteil S."/>
            <person name="Calhoun S."/>
            <person name="Haridas S."/>
            <person name="Kuo A."/>
            <person name="Mondo S."/>
            <person name="Pangilinan J."/>
            <person name="Riley R."/>
            <person name="LaButti K."/>
            <person name="Andreopoulos B."/>
            <person name="Lipzen A."/>
            <person name="Chen C."/>
            <person name="Yan M."/>
            <person name="Daum C."/>
            <person name="Ng V."/>
            <person name="Clum A."/>
            <person name="Steindorff A."/>
            <person name="Ohm R.A."/>
            <person name="Martin F."/>
            <person name="Silar P."/>
            <person name="Natvig D.O."/>
            <person name="Lalanne C."/>
            <person name="Gautier V."/>
            <person name="Ament-Velasquez S.L."/>
            <person name="Kruys A."/>
            <person name="Hutchinson M.I."/>
            <person name="Powell A.J."/>
            <person name="Barry K."/>
            <person name="Miller A.N."/>
            <person name="Grigoriev I.V."/>
            <person name="Debuchy R."/>
            <person name="Gladieux P."/>
            <person name="Hiltunen Thoren M."/>
            <person name="Johannesson H."/>
        </authorList>
    </citation>
    <scope>NUCLEOTIDE SEQUENCE</scope>
    <source>
        <strain evidence="9">PSN293</strain>
    </source>
</reference>
<comment type="cofactor">
    <cofactor evidence="1 6">
        <name>heme</name>
        <dbReference type="ChEBI" id="CHEBI:30413"/>
    </cofactor>
</comment>
<dbReference type="PANTHER" id="PTHR24305:SF166">
    <property type="entry name" value="CYTOCHROME P450 12A4, MITOCHONDRIAL-RELATED"/>
    <property type="match status" value="1"/>
</dbReference>
<comment type="caution">
    <text evidence="9">The sequence shown here is derived from an EMBL/GenBank/DDBJ whole genome shotgun (WGS) entry which is preliminary data.</text>
</comment>
<dbReference type="GO" id="GO:0004497">
    <property type="term" value="F:monooxygenase activity"/>
    <property type="evidence" value="ECO:0007669"/>
    <property type="project" value="UniProtKB-KW"/>
</dbReference>
<keyword evidence="4 6" id="KW-0479">Metal-binding</keyword>
<reference evidence="9" key="2">
    <citation type="submission" date="2023-05" db="EMBL/GenBank/DDBJ databases">
        <authorList>
            <consortium name="Lawrence Berkeley National Laboratory"/>
            <person name="Steindorff A."/>
            <person name="Hensen N."/>
            <person name="Bonometti L."/>
            <person name="Westerberg I."/>
            <person name="Brannstrom I.O."/>
            <person name="Guillou S."/>
            <person name="Cros-Aarteil S."/>
            <person name="Calhoun S."/>
            <person name="Haridas S."/>
            <person name="Kuo A."/>
            <person name="Mondo S."/>
            <person name="Pangilinan J."/>
            <person name="Riley R."/>
            <person name="Labutti K."/>
            <person name="Andreopoulos B."/>
            <person name="Lipzen A."/>
            <person name="Chen C."/>
            <person name="Yanf M."/>
            <person name="Daum C."/>
            <person name="Ng V."/>
            <person name="Clum A."/>
            <person name="Ohm R."/>
            <person name="Martin F."/>
            <person name="Silar P."/>
            <person name="Natvig D."/>
            <person name="Lalanne C."/>
            <person name="Gautier V."/>
            <person name="Ament-Velasquez S.L."/>
            <person name="Kruys A."/>
            <person name="Hutchinson M.I."/>
            <person name="Powell A.J."/>
            <person name="Barry K."/>
            <person name="Miller A.N."/>
            <person name="Grigoriev I.V."/>
            <person name="Debuchy R."/>
            <person name="Gladieux P."/>
            <person name="Thoren M.H."/>
            <person name="Johannesson H."/>
        </authorList>
    </citation>
    <scope>NUCLEOTIDE SEQUENCE</scope>
    <source>
        <strain evidence="9">PSN293</strain>
    </source>
</reference>
<dbReference type="Gene3D" id="1.10.630.10">
    <property type="entry name" value="Cytochrome P450"/>
    <property type="match status" value="1"/>
</dbReference>
<dbReference type="PRINTS" id="PR00385">
    <property type="entry name" value="P450"/>
</dbReference>
<feature type="transmembrane region" description="Helical" evidence="8">
    <location>
        <begin position="243"/>
        <end position="265"/>
    </location>
</feature>
<dbReference type="InterPro" id="IPR017972">
    <property type="entry name" value="Cyt_P450_CS"/>
</dbReference>
<protein>
    <submittedName>
        <fullName evidence="9">Cytochrome P450</fullName>
    </submittedName>
</protein>
<dbReference type="PROSITE" id="PS00086">
    <property type="entry name" value="CYTOCHROME_P450"/>
    <property type="match status" value="1"/>
</dbReference>
<sequence length="591" mass="66021">MGIILLAILAWPSYMILSWAWSLFHNYRAAKKSGLPVLVCPFSPELMPYMILKVPLRPYLEKYLGPMFSGIRPSIFGWEMIDKTTVHDTHGETFILCTPDVNEVWCSDPELSNIILSRRRDFPQSQATIRVMQTFGSNILASDGDVWARQRRLVVPNLNERIMGEVWGSTMEQTSQMVDLLLSSKLDGVKGVGGNAEGVSDQNIECARSIAKNVLGQVGYGESRPFQLRGLPRDQEAAAKMTYVDAVGLCGELIIVCVTLSSWLLKMSFMPNMLQVLGIAMDKLPNLCKDMIEERRKEVHGSGGRENFMSMLIRMSDDSKMGRETSKETGGLYLTEDEIMGNLFVFTAAGYDTTANALGFAVSFLAAFPEWQVWMQEEIDSVLGQPGADIQDYASLFPKLPRCLAIMLEVLRLIPPQPHLSRHLPAPGVNVHLESGKSHFLAGPANVYINHLATQYRKSIWGPDSHDFRPGRWISQSPEHNPGKPGQEVHITPEKGTYLPFSGGPRICPGMKMAEVEFVAAMVRIFSRVSAEPVCMPKENGELETMEQARERTYMVASTTQQRITTQMANPEGVILRWVKRESEARLSTSV</sequence>
<dbReference type="InterPro" id="IPR036396">
    <property type="entry name" value="Cyt_P450_sf"/>
</dbReference>
<evidence type="ECO:0000256" key="5">
    <source>
        <dbReference type="ARBA" id="ARBA00023004"/>
    </source>
</evidence>
<evidence type="ECO:0000256" key="8">
    <source>
        <dbReference type="SAM" id="Phobius"/>
    </source>
</evidence>
<dbReference type="InterPro" id="IPR001128">
    <property type="entry name" value="Cyt_P450"/>
</dbReference>
<evidence type="ECO:0000256" key="6">
    <source>
        <dbReference type="PIRSR" id="PIRSR602401-1"/>
    </source>
</evidence>
<evidence type="ECO:0000313" key="9">
    <source>
        <dbReference type="EMBL" id="KAK4206069.1"/>
    </source>
</evidence>
<dbReference type="InterPro" id="IPR002401">
    <property type="entry name" value="Cyt_P450_E_grp-I"/>
</dbReference>
<comment type="similarity">
    <text evidence="2 7">Belongs to the cytochrome P450 family.</text>
</comment>
<evidence type="ECO:0000313" key="10">
    <source>
        <dbReference type="Proteomes" id="UP001301769"/>
    </source>
</evidence>
<dbReference type="InterPro" id="IPR050121">
    <property type="entry name" value="Cytochrome_P450_monoxygenase"/>
</dbReference>
<keyword evidence="8" id="KW-0472">Membrane</keyword>
<evidence type="ECO:0000256" key="4">
    <source>
        <dbReference type="ARBA" id="ARBA00022723"/>
    </source>
</evidence>
<dbReference type="PANTHER" id="PTHR24305">
    <property type="entry name" value="CYTOCHROME P450"/>
    <property type="match status" value="1"/>
</dbReference>
<evidence type="ECO:0000256" key="2">
    <source>
        <dbReference type="ARBA" id="ARBA00010617"/>
    </source>
</evidence>
<dbReference type="CDD" id="cd11070">
    <property type="entry name" value="CYP56-like"/>
    <property type="match status" value="1"/>
</dbReference>
<keyword evidence="5 6" id="KW-0408">Iron</keyword>
<keyword evidence="8" id="KW-0812">Transmembrane</keyword>
<evidence type="ECO:0000256" key="1">
    <source>
        <dbReference type="ARBA" id="ARBA00001971"/>
    </source>
</evidence>
<dbReference type="GO" id="GO:0005506">
    <property type="term" value="F:iron ion binding"/>
    <property type="evidence" value="ECO:0007669"/>
    <property type="project" value="InterPro"/>
</dbReference>
<keyword evidence="3 6" id="KW-0349">Heme</keyword>
<gene>
    <name evidence="9" type="ORF">QBC37DRAFT_435471</name>
</gene>
<dbReference type="GO" id="GO:0016705">
    <property type="term" value="F:oxidoreductase activity, acting on paired donors, with incorporation or reduction of molecular oxygen"/>
    <property type="evidence" value="ECO:0007669"/>
    <property type="project" value="InterPro"/>
</dbReference>
<organism evidence="9 10">
    <name type="scientific">Rhypophila decipiens</name>
    <dbReference type="NCBI Taxonomy" id="261697"/>
    <lineage>
        <taxon>Eukaryota</taxon>
        <taxon>Fungi</taxon>
        <taxon>Dikarya</taxon>
        <taxon>Ascomycota</taxon>
        <taxon>Pezizomycotina</taxon>
        <taxon>Sordariomycetes</taxon>
        <taxon>Sordariomycetidae</taxon>
        <taxon>Sordariales</taxon>
        <taxon>Naviculisporaceae</taxon>
        <taxon>Rhypophila</taxon>
    </lineage>
</organism>
<keyword evidence="10" id="KW-1185">Reference proteome</keyword>
<dbReference type="EMBL" id="MU858525">
    <property type="protein sequence ID" value="KAK4206069.1"/>
    <property type="molecule type" value="Genomic_DNA"/>
</dbReference>
<proteinExistence type="inferred from homology"/>
<dbReference type="Pfam" id="PF00067">
    <property type="entry name" value="p450"/>
    <property type="match status" value="1"/>
</dbReference>
<dbReference type="AlphaFoldDB" id="A0AAN6XST4"/>
<feature type="binding site" description="axial binding residue" evidence="6">
    <location>
        <position position="508"/>
    </location>
    <ligand>
        <name>heme</name>
        <dbReference type="ChEBI" id="CHEBI:30413"/>
    </ligand>
    <ligandPart>
        <name>Fe</name>
        <dbReference type="ChEBI" id="CHEBI:18248"/>
    </ligandPart>
</feature>
<dbReference type="Proteomes" id="UP001301769">
    <property type="component" value="Unassembled WGS sequence"/>
</dbReference>
<evidence type="ECO:0000256" key="3">
    <source>
        <dbReference type="ARBA" id="ARBA00022617"/>
    </source>
</evidence>
<dbReference type="GO" id="GO:0020037">
    <property type="term" value="F:heme binding"/>
    <property type="evidence" value="ECO:0007669"/>
    <property type="project" value="InterPro"/>
</dbReference>
<evidence type="ECO:0000256" key="7">
    <source>
        <dbReference type="RuleBase" id="RU000461"/>
    </source>
</evidence>
<keyword evidence="8" id="KW-1133">Transmembrane helix</keyword>
<dbReference type="SUPFAM" id="SSF48264">
    <property type="entry name" value="Cytochrome P450"/>
    <property type="match status" value="1"/>
</dbReference>
<dbReference type="PRINTS" id="PR00463">
    <property type="entry name" value="EP450I"/>
</dbReference>
<keyword evidence="7" id="KW-0560">Oxidoreductase</keyword>
<name>A0AAN6XST4_9PEZI</name>